<comment type="caution">
    <text evidence="2">The sequence shown here is derived from an EMBL/GenBank/DDBJ whole genome shotgun (WGS) entry which is preliminary data.</text>
</comment>
<dbReference type="AlphaFoldDB" id="A0A9W9P851"/>
<dbReference type="Gene3D" id="3.90.180.10">
    <property type="entry name" value="Medium-chain alcohol dehydrogenases, catalytic domain"/>
    <property type="match status" value="1"/>
</dbReference>
<protein>
    <submittedName>
        <fullName evidence="2">Uncharacterized protein</fullName>
    </submittedName>
</protein>
<dbReference type="EMBL" id="JAPQKS010000003">
    <property type="protein sequence ID" value="KAJ5239475.1"/>
    <property type="molecule type" value="Genomic_DNA"/>
</dbReference>
<name>A0A9W9P851_9EURO</name>
<reference evidence="2" key="2">
    <citation type="journal article" date="2023" name="IMA Fungus">
        <title>Comparative genomic study of the Penicillium genus elucidates a diverse pangenome and 15 lateral gene transfer events.</title>
        <authorList>
            <person name="Petersen C."/>
            <person name="Sorensen T."/>
            <person name="Nielsen M.R."/>
            <person name="Sondergaard T.E."/>
            <person name="Sorensen J.L."/>
            <person name="Fitzpatrick D.A."/>
            <person name="Frisvad J.C."/>
            <person name="Nielsen K.L."/>
        </authorList>
    </citation>
    <scope>NUCLEOTIDE SEQUENCE</scope>
    <source>
        <strain evidence="2">IBT 19713</strain>
    </source>
</reference>
<evidence type="ECO:0000256" key="1">
    <source>
        <dbReference type="ARBA" id="ARBA00023002"/>
    </source>
</evidence>
<dbReference type="InterPro" id="IPR047122">
    <property type="entry name" value="Trans-enoyl_RdTase-like"/>
</dbReference>
<dbReference type="OrthoDB" id="3233595at2759"/>
<dbReference type="PANTHER" id="PTHR45348">
    <property type="entry name" value="HYPOTHETICAL OXIDOREDUCTASE (EUROFUNG)"/>
    <property type="match status" value="1"/>
</dbReference>
<organism evidence="2 3">
    <name type="scientific">Penicillium chermesinum</name>
    <dbReference type="NCBI Taxonomy" id="63820"/>
    <lineage>
        <taxon>Eukaryota</taxon>
        <taxon>Fungi</taxon>
        <taxon>Dikarya</taxon>
        <taxon>Ascomycota</taxon>
        <taxon>Pezizomycotina</taxon>
        <taxon>Eurotiomycetes</taxon>
        <taxon>Eurotiomycetidae</taxon>
        <taxon>Eurotiales</taxon>
        <taxon>Aspergillaceae</taxon>
        <taxon>Penicillium</taxon>
    </lineage>
</organism>
<proteinExistence type="predicted"/>
<dbReference type="GO" id="GO:0016651">
    <property type="term" value="F:oxidoreductase activity, acting on NAD(P)H"/>
    <property type="evidence" value="ECO:0007669"/>
    <property type="project" value="InterPro"/>
</dbReference>
<keyword evidence="1" id="KW-0560">Oxidoreductase</keyword>
<dbReference type="Proteomes" id="UP001150941">
    <property type="component" value="Unassembled WGS sequence"/>
</dbReference>
<evidence type="ECO:0000313" key="3">
    <source>
        <dbReference type="Proteomes" id="UP001150941"/>
    </source>
</evidence>
<reference evidence="2" key="1">
    <citation type="submission" date="2022-11" db="EMBL/GenBank/DDBJ databases">
        <authorList>
            <person name="Petersen C."/>
        </authorList>
    </citation>
    <scope>NUCLEOTIDE SEQUENCE</scope>
    <source>
        <strain evidence="2">IBT 19713</strain>
    </source>
</reference>
<accession>A0A9W9P851</accession>
<evidence type="ECO:0000313" key="2">
    <source>
        <dbReference type="EMBL" id="KAJ5239475.1"/>
    </source>
</evidence>
<sequence length="148" mass="15915">MPKQISSRPNNLGHNALAKEVYDGQKPSSGSHRCTDFSATTKPSAIVSTLLMRNALPLSFRDASAAIELIVSEAFELGPTPFPAKPEDKEFASKFCDIAEKLLAEGKVKVHRPKVSPGGLKGVLEGLEQLKQAKVSGEKLVYNIAETP</sequence>
<dbReference type="GeneID" id="83200694"/>
<dbReference type="RefSeq" id="XP_058332394.1">
    <property type="nucleotide sequence ID" value="XM_058473391.1"/>
</dbReference>
<dbReference type="PANTHER" id="PTHR45348:SF2">
    <property type="entry name" value="ZINC-TYPE ALCOHOL DEHYDROGENASE-LIKE PROTEIN C2E1P3.01"/>
    <property type="match status" value="1"/>
</dbReference>
<gene>
    <name evidence="2" type="ORF">N7468_004094</name>
</gene>
<keyword evidence="3" id="KW-1185">Reference proteome</keyword>
<dbReference type="Gene3D" id="3.40.50.720">
    <property type="entry name" value="NAD(P)-binding Rossmann-like Domain"/>
    <property type="match status" value="1"/>
</dbReference>